<protein>
    <submittedName>
        <fullName evidence="2">Uncharacterized protein</fullName>
    </submittedName>
</protein>
<evidence type="ECO:0000313" key="3">
    <source>
        <dbReference type="Proteomes" id="UP001529510"/>
    </source>
</evidence>
<evidence type="ECO:0000256" key="1">
    <source>
        <dbReference type="SAM" id="MobiDB-lite"/>
    </source>
</evidence>
<name>A0ABD0MJL0_CIRMR</name>
<comment type="caution">
    <text evidence="2">The sequence shown here is derived from an EMBL/GenBank/DDBJ whole genome shotgun (WGS) entry which is preliminary data.</text>
</comment>
<organism evidence="2 3">
    <name type="scientific">Cirrhinus mrigala</name>
    <name type="common">Mrigala</name>
    <dbReference type="NCBI Taxonomy" id="683832"/>
    <lineage>
        <taxon>Eukaryota</taxon>
        <taxon>Metazoa</taxon>
        <taxon>Chordata</taxon>
        <taxon>Craniata</taxon>
        <taxon>Vertebrata</taxon>
        <taxon>Euteleostomi</taxon>
        <taxon>Actinopterygii</taxon>
        <taxon>Neopterygii</taxon>
        <taxon>Teleostei</taxon>
        <taxon>Ostariophysi</taxon>
        <taxon>Cypriniformes</taxon>
        <taxon>Cyprinidae</taxon>
        <taxon>Labeoninae</taxon>
        <taxon>Labeonini</taxon>
        <taxon>Cirrhinus</taxon>
    </lineage>
</organism>
<reference evidence="2 3" key="1">
    <citation type="submission" date="2024-05" db="EMBL/GenBank/DDBJ databases">
        <title>Genome sequencing and assembly of Indian major carp, Cirrhinus mrigala (Hamilton, 1822).</title>
        <authorList>
            <person name="Mohindra V."/>
            <person name="Chowdhury L.M."/>
            <person name="Lal K."/>
            <person name="Jena J.K."/>
        </authorList>
    </citation>
    <scope>NUCLEOTIDE SEQUENCE [LARGE SCALE GENOMIC DNA]</scope>
    <source>
        <strain evidence="2">CM1030</strain>
        <tissue evidence="2">Blood</tissue>
    </source>
</reference>
<dbReference type="Proteomes" id="UP001529510">
    <property type="component" value="Unassembled WGS sequence"/>
</dbReference>
<proteinExistence type="predicted"/>
<dbReference type="AlphaFoldDB" id="A0ABD0MJL0"/>
<gene>
    <name evidence="2" type="ORF">M9458_055461</name>
</gene>
<dbReference type="EMBL" id="JAMKFB020000485">
    <property type="protein sequence ID" value="KAL0149227.1"/>
    <property type="molecule type" value="Genomic_DNA"/>
</dbReference>
<feature type="non-terminal residue" evidence="2">
    <location>
        <position position="60"/>
    </location>
</feature>
<keyword evidence="3" id="KW-1185">Reference proteome</keyword>
<evidence type="ECO:0000313" key="2">
    <source>
        <dbReference type="EMBL" id="KAL0149227.1"/>
    </source>
</evidence>
<feature type="compositionally biased region" description="Basic and acidic residues" evidence="1">
    <location>
        <begin position="24"/>
        <end position="60"/>
    </location>
</feature>
<sequence length="60" mass="6927">MEMPLAVMSASDIKRQNLGKKKRADMTKWKDRVRKALRDAGKPYLTRRGEKKTGKNPPKD</sequence>
<accession>A0ABD0MJL0</accession>
<feature type="region of interest" description="Disordered" evidence="1">
    <location>
        <begin position="14"/>
        <end position="60"/>
    </location>
</feature>